<dbReference type="Pfam" id="PF13813">
    <property type="entry name" value="MBOAT_2"/>
    <property type="match status" value="1"/>
</dbReference>
<evidence type="ECO:0000313" key="7">
    <source>
        <dbReference type="EMBL" id="EOA81982.1"/>
    </source>
</evidence>
<evidence type="ECO:0000256" key="2">
    <source>
        <dbReference type="ARBA" id="ARBA00022692"/>
    </source>
</evidence>
<evidence type="ECO:0000313" key="8">
    <source>
        <dbReference type="Proteomes" id="UP000016935"/>
    </source>
</evidence>
<dbReference type="AlphaFoldDB" id="R0K0K0"/>
<evidence type="ECO:0000256" key="4">
    <source>
        <dbReference type="ARBA" id="ARBA00023136"/>
    </source>
</evidence>
<dbReference type="PROSITE" id="PS51257">
    <property type="entry name" value="PROKAR_LIPOPROTEIN"/>
    <property type="match status" value="1"/>
</dbReference>
<proteinExistence type="predicted"/>
<dbReference type="Proteomes" id="UP000016935">
    <property type="component" value="Unassembled WGS sequence"/>
</dbReference>
<dbReference type="OrthoDB" id="1077582at2759"/>
<feature type="domain" description="Wax synthase" evidence="6">
    <location>
        <begin position="232"/>
        <end position="320"/>
    </location>
</feature>
<keyword evidence="3 5" id="KW-1133">Transmembrane helix</keyword>
<feature type="transmembrane region" description="Helical" evidence="5">
    <location>
        <begin position="12"/>
        <end position="32"/>
    </location>
</feature>
<dbReference type="GeneID" id="19406351"/>
<dbReference type="InterPro" id="IPR032805">
    <property type="entry name" value="Wax_synthase_dom"/>
</dbReference>
<comment type="subcellular location">
    <subcellularLocation>
        <location evidence="1">Membrane</location>
        <topology evidence="1">Multi-pass membrane protein</topology>
    </subcellularLocation>
</comment>
<name>R0K0K0_EXST2</name>
<evidence type="ECO:0000259" key="6">
    <source>
        <dbReference type="Pfam" id="PF13813"/>
    </source>
</evidence>
<reference evidence="7 8" key="1">
    <citation type="journal article" date="2012" name="PLoS Pathog.">
        <title>Diverse lifestyles and strategies of plant pathogenesis encoded in the genomes of eighteen Dothideomycetes fungi.</title>
        <authorList>
            <person name="Ohm R.A."/>
            <person name="Feau N."/>
            <person name="Henrissat B."/>
            <person name="Schoch C.L."/>
            <person name="Horwitz B.A."/>
            <person name="Barry K.W."/>
            <person name="Condon B.J."/>
            <person name="Copeland A.C."/>
            <person name="Dhillon B."/>
            <person name="Glaser F."/>
            <person name="Hesse C.N."/>
            <person name="Kosti I."/>
            <person name="LaButti K."/>
            <person name="Lindquist E.A."/>
            <person name="Lucas S."/>
            <person name="Salamov A.A."/>
            <person name="Bradshaw R.E."/>
            <person name="Ciuffetti L."/>
            <person name="Hamelin R.C."/>
            <person name="Kema G.H.J."/>
            <person name="Lawrence C."/>
            <person name="Scott J.A."/>
            <person name="Spatafora J.W."/>
            <person name="Turgeon B.G."/>
            <person name="de Wit P.J.G.M."/>
            <person name="Zhong S."/>
            <person name="Goodwin S.B."/>
            <person name="Grigoriev I.V."/>
        </authorList>
    </citation>
    <scope>NUCLEOTIDE SEQUENCE [LARGE SCALE GENOMIC DNA]</scope>
    <source>
        <strain evidence="8">28A</strain>
    </source>
</reference>
<keyword evidence="2 5" id="KW-0812">Transmembrane</keyword>
<accession>R0K0K0</accession>
<keyword evidence="4 5" id="KW-0472">Membrane</keyword>
<dbReference type="eggNOG" id="ENOG502SI5I">
    <property type="taxonomic scope" value="Eukaryota"/>
</dbReference>
<dbReference type="RefSeq" id="XP_008030333.1">
    <property type="nucleotide sequence ID" value="XM_008032142.1"/>
</dbReference>
<keyword evidence="8" id="KW-1185">Reference proteome</keyword>
<gene>
    <name evidence="7" type="ORF">SETTUDRAFT_98140</name>
</gene>
<organism evidence="7 8">
    <name type="scientific">Exserohilum turcicum (strain 28A)</name>
    <name type="common">Northern leaf blight fungus</name>
    <name type="synonym">Setosphaeria turcica</name>
    <dbReference type="NCBI Taxonomy" id="671987"/>
    <lineage>
        <taxon>Eukaryota</taxon>
        <taxon>Fungi</taxon>
        <taxon>Dikarya</taxon>
        <taxon>Ascomycota</taxon>
        <taxon>Pezizomycotina</taxon>
        <taxon>Dothideomycetes</taxon>
        <taxon>Pleosporomycetidae</taxon>
        <taxon>Pleosporales</taxon>
        <taxon>Pleosporineae</taxon>
        <taxon>Pleosporaceae</taxon>
        <taxon>Exserohilum</taxon>
    </lineage>
</organism>
<dbReference type="GO" id="GO:0016020">
    <property type="term" value="C:membrane"/>
    <property type="evidence" value="ECO:0007669"/>
    <property type="project" value="UniProtKB-SubCell"/>
</dbReference>
<dbReference type="HOGENOM" id="CLU_032731_0_1_1"/>
<feature type="transmembrane region" description="Helical" evidence="5">
    <location>
        <begin position="191"/>
        <end position="212"/>
    </location>
</feature>
<evidence type="ECO:0000256" key="5">
    <source>
        <dbReference type="SAM" id="Phobius"/>
    </source>
</evidence>
<protein>
    <recommendedName>
        <fullName evidence="6">Wax synthase domain-containing protein</fullName>
    </recommendedName>
</protein>
<evidence type="ECO:0000256" key="1">
    <source>
        <dbReference type="ARBA" id="ARBA00004141"/>
    </source>
</evidence>
<sequence>MTTRVYSCSLSIGTILWQCVFLLIYSCAIILVPPRKKVYRQLSVVALAYITYLTQKSLLETCLNPHWRGIGSPLLWIQFLSASELITISSVSTFTFFETCQSSKLSTVAAIFQGMLLLWNLRRIGTSWSAKNVPPRTQQSFIQFVAGRFLWQSFAYVLLDLCVSAPGPSQHLLQVPKQTLWRLSGLSVEDAVFRIVGSISFWITVAILLFFLHGTASTIGVILNLWQPSDCAPLFGSFREAYSLRKFWGDKVWHQCLRQSLCEFADAFTHSLLRIPPGTLLSRYTRLTLAFALSGAVHHASDLAMGIPLQEAGGHEFFVLQALLIMFEDLMQHLIDQLDFVHIPRACYKLVGFLWVLCALAWSTPTWFYPMQLLGEDSSALVPFRVTTWIKKWTQV</sequence>
<reference evidence="7 8" key="2">
    <citation type="journal article" date="2013" name="PLoS Genet.">
        <title>Comparative genome structure, secondary metabolite, and effector coding capacity across Cochliobolus pathogens.</title>
        <authorList>
            <person name="Condon B.J."/>
            <person name="Leng Y."/>
            <person name="Wu D."/>
            <person name="Bushley K.E."/>
            <person name="Ohm R.A."/>
            <person name="Otillar R."/>
            <person name="Martin J."/>
            <person name="Schackwitz W."/>
            <person name="Grimwood J."/>
            <person name="MohdZainudin N."/>
            <person name="Xue C."/>
            <person name="Wang R."/>
            <person name="Manning V.A."/>
            <person name="Dhillon B."/>
            <person name="Tu Z.J."/>
            <person name="Steffenson B.J."/>
            <person name="Salamov A."/>
            <person name="Sun H."/>
            <person name="Lowry S."/>
            <person name="LaButti K."/>
            <person name="Han J."/>
            <person name="Copeland A."/>
            <person name="Lindquist E."/>
            <person name="Barry K."/>
            <person name="Schmutz J."/>
            <person name="Baker S.E."/>
            <person name="Ciuffetti L.M."/>
            <person name="Grigoriev I.V."/>
            <person name="Zhong S."/>
            <person name="Turgeon B.G."/>
        </authorList>
    </citation>
    <scope>NUCLEOTIDE SEQUENCE [LARGE SCALE GENOMIC DNA]</scope>
    <source>
        <strain evidence="8">28A</strain>
    </source>
</reference>
<dbReference type="STRING" id="671987.R0K0K0"/>
<evidence type="ECO:0000256" key="3">
    <source>
        <dbReference type="ARBA" id="ARBA00022989"/>
    </source>
</evidence>
<dbReference type="EMBL" id="KB908855">
    <property type="protein sequence ID" value="EOA81982.1"/>
    <property type="molecule type" value="Genomic_DNA"/>
</dbReference>